<feature type="compositionally biased region" description="Polar residues" evidence="1">
    <location>
        <begin position="262"/>
        <end position="274"/>
    </location>
</feature>
<evidence type="ECO:0000256" key="1">
    <source>
        <dbReference type="SAM" id="MobiDB-lite"/>
    </source>
</evidence>
<protein>
    <submittedName>
        <fullName evidence="2">Uncharacterized protein</fullName>
    </submittedName>
</protein>
<organism evidence="2 3">
    <name type="scientific">Mucuna pruriens</name>
    <name type="common">Velvet bean</name>
    <name type="synonym">Dolichos pruriens</name>
    <dbReference type="NCBI Taxonomy" id="157652"/>
    <lineage>
        <taxon>Eukaryota</taxon>
        <taxon>Viridiplantae</taxon>
        <taxon>Streptophyta</taxon>
        <taxon>Embryophyta</taxon>
        <taxon>Tracheophyta</taxon>
        <taxon>Spermatophyta</taxon>
        <taxon>Magnoliopsida</taxon>
        <taxon>eudicotyledons</taxon>
        <taxon>Gunneridae</taxon>
        <taxon>Pentapetalae</taxon>
        <taxon>rosids</taxon>
        <taxon>fabids</taxon>
        <taxon>Fabales</taxon>
        <taxon>Fabaceae</taxon>
        <taxon>Papilionoideae</taxon>
        <taxon>50 kb inversion clade</taxon>
        <taxon>NPAAA clade</taxon>
        <taxon>indigoferoid/millettioid clade</taxon>
        <taxon>Phaseoleae</taxon>
        <taxon>Mucuna</taxon>
    </lineage>
</organism>
<comment type="caution">
    <text evidence="2">The sequence shown here is derived from an EMBL/GenBank/DDBJ whole genome shotgun (WGS) entry which is preliminary data.</text>
</comment>
<accession>A0A371EEK8</accession>
<feature type="non-terminal residue" evidence="2">
    <location>
        <position position="1"/>
    </location>
</feature>
<sequence length="547" mass="61237">MGNSLNNNGLLSNVGEGDGSGHVQLGRRIIVTLPRRQIDLQQVGVFNEKWSMLHVVDASSCVLELLRRLGDGKGLILKLQGMDTGDGKHPALAYDFVFNIQAITETGVQVWPYYSVTNTTLVIKQSKDNVMETEVYLYGIEHKGGLIVVQKKKTKGVDLPYALTVAHYYATSAGINDIYNTKTNFGLSVVAKIRASNGNLDMKVEGPEQHPASALFYMFDEVNKTGKWEPTMCPHCLNVRRQRSQQSDSEDSDSVPAAQPRGSRQNSSISNDGSGSLEFPCRLQLGTSSTVDLINGMSEKREDGAFFERWRVLYSVDGSTCDVRLSRLVYKDGNVPSVFFLLLDSKYLNCDWLRLQIYRTETDFLKTFYMQSHGSITWTKTNRTVDARGAVTDIKVFLYGSGNRGCLLVEESKRNSRNDEEANAVTVAHYFANRSSDSDMGFSVVAKIRASNANFYVRVEGPEQHPSSALFYMFEQVNRTGIWKPTMCPHCDNIRRGRMFWMSDGEDSDSVPILSRRRDGRQDATSIANHGRFNGHGNGNFIDTNYM</sequence>
<dbReference type="OrthoDB" id="1419130at2759"/>
<gene>
    <name evidence="2" type="ORF">CR513_56978</name>
</gene>
<feature type="non-terminal residue" evidence="2">
    <location>
        <position position="547"/>
    </location>
</feature>
<dbReference type="Proteomes" id="UP000257109">
    <property type="component" value="Unassembled WGS sequence"/>
</dbReference>
<name>A0A371EEK8_MUCPR</name>
<keyword evidence="3" id="KW-1185">Reference proteome</keyword>
<dbReference type="AlphaFoldDB" id="A0A371EEK8"/>
<evidence type="ECO:0000313" key="3">
    <source>
        <dbReference type="Proteomes" id="UP000257109"/>
    </source>
</evidence>
<dbReference type="EMBL" id="QJKJ01014366">
    <property type="protein sequence ID" value="RDX64467.1"/>
    <property type="molecule type" value="Genomic_DNA"/>
</dbReference>
<feature type="region of interest" description="Disordered" evidence="1">
    <location>
        <begin position="240"/>
        <end position="275"/>
    </location>
</feature>
<reference evidence="2" key="1">
    <citation type="submission" date="2018-05" db="EMBL/GenBank/DDBJ databases">
        <title>Draft genome of Mucuna pruriens seed.</title>
        <authorList>
            <person name="Nnadi N.E."/>
            <person name="Vos R."/>
            <person name="Hasami M.H."/>
            <person name="Devisetty U.K."/>
            <person name="Aguiy J.C."/>
        </authorList>
    </citation>
    <scope>NUCLEOTIDE SEQUENCE [LARGE SCALE GENOMIC DNA]</scope>
    <source>
        <strain evidence="2">JCA_2017</strain>
    </source>
</reference>
<proteinExistence type="predicted"/>
<evidence type="ECO:0000313" key="2">
    <source>
        <dbReference type="EMBL" id="RDX64467.1"/>
    </source>
</evidence>